<comment type="caution">
    <text evidence="1">The sequence shown here is derived from an EMBL/GenBank/DDBJ whole genome shotgun (WGS) entry which is preliminary data.</text>
</comment>
<accession>A0A0W8FM41</accession>
<reference evidence="1" key="1">
    <citation type="journal article" date="2015" name="Proc. Natl. Acad. Sci. U.S.A.">
        <title>Networks of energetic and metabolic interactions define dynamics in microbial communities.</title>
        <authorList>
            <person name="Embree M."/>
            <person name="Liu J.K."/>
            <person name="Al-Bassam M.M."/>
            <person name="Zengler K."/>
        </authorList>
    </citation>
    <scope>NUCLEOTIDE SEQUENCE</scope>
</reference>
<protein>
    <submittedName>
        <fullName evidence="1">Uncharacterized protein</fullName>
    </submittedName>
</protein>
<proteinExistence type="predicted"/>
<sequence length="49" mass="5769">MDLFSVEFNLKFINKVPVSHTKKFLIQYIQLSSVYNSDFLVVFSPSRIK</sequence>
<organism evidence="1">
    <name type="scientific">hydrocarbon metagenome</name>
    <dbReference type="NCBI Taxonomy" id="938273"/>
    <lineage>
        <taxon>unclassified sequences</taxon>
        <taxon>metagenomes</taxon>
        <taxon>ecological metagenomes</taxon>
    </lineage>
</organism>
<gene>
    <name evidence="1" type="ORF">ASZ90_008344</name>
</gene>
<name>A0A0W8FM41_9ZZZZ</name>
<evidence type="ECO:0000313" key="1">
    <source>
        <dbReference type="EMBL" id="KUG21876.1"/>
    </source>
</evidence>
<dbReference type="AlphaFoldDB" id="A0A0W8FM41"/>
<dbReference type="EMBL" id="LNQE01001013">
    <property type="protein sequence ID" value="KUG21876.1"/>
    <property type="molecule type" value="Genomic_DNA"/>
</dbReference>